<comment type="caution">
    <text evidence="8">The sequence shown here is derived from an EMBL/GenBank/DDBJ whole genome shotgun (WGS) entry which is preliminary data.</text>
</comment>
<dbReference type="InterPro" id="IPR028472">
    <property type="entry name" value="EYA"/>
</dbReference>
<keyword evidence="6 7" id="KW-0479">Metal-binding</keyword>
<dbReference type="InterPro" id="IPR038102">
    <property type="entry name" value="EYA_dom_sf"/>
</dbReference>
<dbReference type="EC" id="3.1.3.48" evidence="7"/>
<evidence type="ECO:0000313" key="9">
    <source>
        <dbReference type="Proteomes" id="UP000326759"/>
    </source>
</evidence>
<evidence type="ECO:0000256" key="1">
    <source>
        <dbReference type="ARBA" id="ARBA00010501"/>
    </source>
</evidence>
<keyword evidence="9" id="KW-1185">Reference proteome</keyword>
<keyword evidence="7" id="KW-0805">Transcription regulation</keyword>
<keyword evidence="3 6" id="KW-0460">Magnesium</keyword>
<evidence type="ECO:0000256" key="6">
    <source>
        <dbReference type="PIRSR" id="PIRSR628472-2"/>
    </source>
</evidence>
<evidence type="ECO:0000313" key="8">
    <source>
        <dbReference type="EMBL" id="KAB7505860.1"/>
    </source>
</evidence>
<dbReference type="GO" id="GO:2001240">
    <property type="term" value="P:negative regulation of extrinsic apoptotic signaling pathway in absence of ligand"/>
    <property type="evidence" value="ECO:0007669"/>
    <property type="project" value="TreeGrafter"/>
</dbReference>
<keyword evidence="4 7" id="KW-0904">Protein phosphatase</keyword>
<gene>
    <name evidence="8" type="primary">Eya1</name>
    <name evidence="8" type="ORF">Anas_09143</name>
</gene>
<dbReference type="AlphaFoldDB" id="A0A5N5TJC6"/>
<evidence type="ECO:0000256" key="4">
    <source>
        <dbReference type="ARBA" id="ARBA00022912"/>
    </source>
</evidence>
<evidence type="ECO:0000256" key="2">
    <source>
        <dbReference type="ARBA" id="ARBA00022801"/>
    </source>
</evidence>
<keyword evidence="7" id="KW-0804">Transcription</keyword>
<accession>A0A5N5TJC6</accession>
<comment type="cofactor">
    <cofactor evidence="6 7">
        <name>Mg(2+)</name>
        <dbReference type="ChEBI" id="CHEBI:18420"/>
    </cofactor>
    <text evidence="6 7">Binds 1 Mg(2+) ion per subunit.</text>
</comment>
<dbReference type="GO" id="GO:0004725">
    <property type="term" value="F:protein tyrosine phosphatase activity"/>
    <property type="evidence" value="ECO:0007669"/>
    <property type="project" value="UniProtKB-EC"/>
</dbReference>
<comment type="catalytic activity">
    <reaction evidence="5 7">
        <text>O-phospho-L-tyrosyl-[protein] + H2O = L-tyrosyl-[protein] + phosphate</text>
        <dbReference type="Rhea" id="RHEA:10684"/>
        <dbReference type="Rhea" id="RHEA-COMP:10136"/>
        <dbReference type="Rhea" id="RHEA-COMP:20101"/>
        <dbReference type="ChEBI" id="CHEBI:15377"/>
        <dbReference type="ChEBI" id="CHEBI:43474"/>
        <dbReference type="ChEBI" id="CHEBI:46858"/>
        <dbReference type="ChEBI" id="CHEBI:61978"/>
        <dbReference type="EC" id="3.1.3.48"/>
    </reaction>
</comment>
<dbReference type="PANTHER" id="PTHR10190:SF16">
    <property type="entry name" value="DEVELOPMENTAL PROTEIN EYES ABSENT"/>
    <property type="match status" value="1"/>
</dbReference>
<proteinExistence type="inferred from homology"/>
<evidence type="ECO:0000256" key="3">
    <source>
        <dbReference type="ARBA" id="ARBA00022842"/>
    </source>
</evidence>
<dbReference type="GO" id="GO:0046872">
    <property type="term" value="F:metal ion binding"/>
    <property type="evidence" value="ECO:0007669"/>
    <property type="project" value="UniProtKB-KW"/>
</dbReference>
<feature type="binding site" evidence="6">
    <location>
        <position position="115"/>
    </location>
    <ligand>
        <name>Mg(2+)</name>
        <dbReference type="ChEBI" id="CHEBI:18420"/>
    </ligand>
</feature>
<dbReference type="PANTHER" id="PTHR10190">
    <property type="entry name" value="EYES ABSENT"/>
    <property type="match status" value="1"/>
</dbReference>
<dbReference type="EMBL" id="SEYY01001085">
    <property type="protein sequence ID" value="KAB7505860.1"/>
    <property type="molecule type" value="Genomic_DNA"/>
</dbReference>
<comment type="similarity">
    <text evidence="1 7">Belongs to the HAD-like hydrolase superfamily. EYA family.</text>
</comment>
<organism evidence="8 9">
    <name type="scientific">Armadillidium nasatum</name>
    <dbReference type="NCBI Taxonomy" id="96803"/>
    <lineage>
        <taxon>Eukaryota</taxon>
        <taxon>Metazoa</taxon>
        <taxon>Ecdysozoa</taxon>
        <taxon>Arthropoda</taxon>
        <taxon>Crustacea</taxon>
        <taxon>Multicrustacea</taxon>
        <taxon>Malacostraca</taxon>
        <taxon>Eumalacostraca</taxon>
        <taxon>Peracarida</taxon>
        <taxon>Isopoda</taxon>
        <taxon>Oniscidea</taxon>
        <taxon>Crinocheta</taxon>
        <taxon>Armadillidiidae</taxon>
        <taxon>Armadillidium</taxon>
    </lineage>
</organism>
<keyword evidence="2 7" id="KW-0378">Hydrolase</keyword>
<dbReference type="GO" id="GO:0030154">
    <property type="term" value="P:cell differentiation"/>
    <property type="evidence" value="ECO:0007669"/>
    <property type="project" value="TreeGrafter"/>
</dbReference>
<dbReference type="GO" id="GO:0045739">
    <property type="term" value="P:positive regulation of DNA repair"/>
    <property type="evidence" value="ECO:0007669"/>
    <property type="project" value="TreeGrafter"/>
</dbReference>
<dbReference type="OrthoDB" id="167668at2759"/>
<sequence>MSGLLDPESREKWLRLRQDIETLTDSWLTEAMKCLQFINSRPNCVNVLVTTTQLVPALSKLLLHGLGPIFPIENVYSATKVDISRTTIYFTGKESCFERISSRFGRKPVYVVVGDGQDEIAAAKQLIQLNI</sequence>
<evidence type="ECO:0000256" key="5">
    <source>
        <dbReference type="ARBA" id="ARBA00051722"/>
    </source>
</evidence>
<protein>
    <recommendedName>
        <fullName evidence="7">Eyes absent homolog</fullName>
        <ecNumber evidence="7">3.1.3.48</ecNumber>
    </recommendedName>
</protein>
<dbReference type="Gene3D" id="3.40.50.12350">
    <property type="match status" value="1"/>
</dbReference>
<dbReference type="Proteomes" id="UP000326759">
    <property type="component" value="Unassembled WGS sequence"/>
</dbReference>
<dbReference type="GO" id="GO:0005634">
    <property type="term" value="C:nucleus"/>
    <property type="evidence" value="ECO:0007669"/>
    <property type="project" value="TreeGrafter"/>
</dbReference>
<evidence type="ECO:0000256" key="7">
    <source>
        <dbReference type="RuleBase" id="RU362036"/>
    </source>
</evidence>
<name>A0A5N5TJC6_9CRUS</name>
<reference evidence="8 9" key="1">
    <citation type="journal article" date="2019" name="PLoS Biol.">
        <title>Sex chromosomes control vertical transmission of feminizing Wolbachia symbionts in an isopod.</title>
        <authorList>
            <person name="Becking T."/>
            <person name="Chebbi M.A."/>
            <person name="Giraud I."/>
            <person name="Moumen B."/>
            <person name="Laverre T."/>
            <person name="Caubet Y."/>
            <person name="Peccoud J."/>
            <person name="Gilbert C."/>
            <person name="Cordaux R."/>
        </authorList>
    </citation>
    <scope>NUCLEOTIDE SEQUENCE [LARGE SCALE GENOMIC DNA]</scope>
    <source>
        <strain evidence="8">ANa2</strain>
        <tissue evidence="8">Whole body excluding digestive tract and cuticle</tissue>
    </source>
</reference>